<dbReference type="Proteomes" id="UP000551616">
    <property type="component" value="Unassembled WGS sequence"/>
</dbReference>
<name>A0A7V9A8P8_9BACT</name>
<organism evidence="1 2">
    <name type="scientific">Bremerella alba</name>
    <dbReference type="NCBI Taxonomy" id="980252"/>
    <lineage>
        <taxon>Bacteria</taxon>
        <taxon>Pseudomonadati</taxon>
        <taxon>Planctomycetota</taxon>
        <taxon>Planctomycetia</taxon>
        <taxon>Pirellulales</taxon>
        <taxon>Pirellulaceae</taxon>
        <taxon>Bremerella</taxon>
    </lineage>
</organism>
<dbReference type="EMBL" id="JABRWO010000010">
    <property type="protein sequence ID" value="MBA2116513.1"/>
    <property type="molecule type" value="Genomic_DNA"/>
</dbReference>
<evidence type="ECO:0000313" key="2">
    <source>
        <dbReference type="Proteomes" id="UP000551616"/>
    </source>
</evidence>
<protein>
    <submittedName>
        <fullName evidence="1">Uncharacterized protein</fullName>
    </submittedName>
</protein>
<evidence type="ECO:0000313" key="1">
    <source>
        <dbReference type="EMBL" id="MBA2116513.1"/>
    </source>
</evidence>
<comment type="caution">
    <text evidence="1">The sequence shown here is derived from an EMBL/GenBank/DDBJ whole genome shotgun (WGS) entry which is preliminary data.</text>
</comment>
<sequence length="38" mass="4418">MNRPPPKHGIYFYFSEKYCCTAKANAELDLESQPHCDL</sequence>
<dbReference type="AlphaFoldDB" id="A0A7V9A8P8"/>
<gene>
    <name evidence="1" type="ORF">HOV93_37040</name>
</gene>
<reference evidence="1 2" key="1">
    <citation type="submission" date="2020-05" db="EMBL/GenBank/DDBJ databases">
        <title>Bremerella alba sp. nov., a novel planctomycete isolated from the surface of the macroalga Fucus spiralis.</title>
        <authorList>
            <person name="Godinho O."/>
            <person name="Botelho R."/>
            <person name="Albuquerque L."/>
            <person name="Wiegand S."/>
            <person name="Da Costa M.S."/>
            <person name="Lobo-Da-Cunha A."/>
            <person name="Jogler C."/>
            <person name="Lage O.M."/>
        </authorList>
    </citation>
    <scope>NUCLEOTIDE SEQUENCE [LARGE SCALE GENOMIC DNA]</scope>
    <source>
        <strain evidence="1 2">FF15</strain>
    </source>
</reference>
<accession>A0A7V9A8P8</accession>
<proteinExistence type="predicted"/>
<keyword evidence="2" id="KW-1185">Reference proteome</keyword>